<gene>
    <name evidence="1" type="ORF">OS493_024783</name>
</gene>
<accession>A0A9X0CXL6</accession>
<dbReference type="Gene3D" id="3.40.50.620">
    <property type="entry name" value="HUPs"/>
    <property type="match status" value="1"/>
</dbReference>
<organism evidence="1 2">
    <name type="scientific">Desmophyllum pertusum</name>
    <dbReference type="NCBI Taxonomy" id="174260"/>
    <lineage>
        <taxon>Eukaryota</taxon>
        <taxon>Metazoa</taxon>
        <taxon>Cnidaria</taxon>
        <taxon>Anthozoa</taxon>
        <taxon>Hexacorallia</taxon>
        <taxon>Scleractinia</taxon>
        <taxon>Caryophylliina</taxon>
        <taxon>Caryophylliidae</taxon>
        <taxon>Desmophyllum</taxon>
    </lineage>
</organism>
<dbReference type="SUPFAM" id="SSF52402">
    <property type="entry name" value="Adenine nucleotide alpha hydrolases-like"/>
    <property type="match status" value="1"/>
</dbReference>
<protein>
    <recommendedName>
        <fullName evidence="3">UspA domain-containing protein</fullName>
    </recommendedName>
</protein>
<keyword evidence="2" id="KW-1185">Reference proteome</keyword>
<dbReference type="AlphaFoldDB" id="A0A9X0CXL6"/>
<dbReference type="Proteomes" id="UP001163046">
    <property type="component" value="Unassembled WGS sequence"/>
</dbReference>
<dbReference type="OrthoDB" id="843225at2759"/>
<evidence type="ECO:0000313" key="1">
    <source>
        <dbReference type="EMBL" id="KAJ7378118.1"/>
    </source>
</evidence>
<name>A0A9X0CXL6_9CNID</name>
<evidence type="ECO:0000313" key="2">
    <source>
        <dbReference type="Proteomes" id="UP001163046"/>
    </source>
</evidence>
<sequence length="110" mass="12688">MSEERENTVIIAVDGSEHCKKAFDWYCGNLHKSSDKIVFTHAIDLERRPVVMHPHGMAFRDNFTHWLDKVKVKKNRCWIHLPPHAEIRSTTSSWFPEVGKAGRSYLSPSG</sequence>
<proteinExistence type="predicted"/>
<evidence type="ECO:0008006" key="3">
    <source>
        <dbReference type="Google" id="ProtNLM"/>
    </source>
</evidence>
<dbReference type="EMBL" id="MU826369">
    <property type="protein sequence ID" value="KAJ7378118.1"/>
    <property type="molecule type" value="Genomic_DNA"/>
</dbReference>
<comment type="caution">
    <text evidence="1">The sequence shown here is derived from an EMBL/GenBank/DDBJ whole genome shotgun (WGS) entry which is preliminary data.</text>
</comment>
<reference evidence="1" key="1">
    <citation type="submission" date="2023-01" db="EMBL/GenBank/DDBJ databases">
        <title>Genome assembly of the deep-sea coral Lophelia pertusa.</title>
        <authorList>
            <person name="Herrera S."/>
            <person name="Cordes E."/>
        </authorList>
    </citation>
    <scope>NUCLEOTIDE SEQUENCE</scope>
    <source>
        <strain evidence="1">USNM1676648</strain>
        <tissue evidence="1">Polyp</tissue>
    </source>
</reference>
<dbReference type="InterPro" id="IPR014729">
    <property type="entry name" value="Rossmann-like_a/b/a_fold"/>
</dbReference>